<evidence type="ECO:0000256" key="6">
    <source>
        <dbReference type="ARBA" id="ARBA00022692"/>
    </source>
</evidence>
<feature type="region of interest" description="Disordered" evidence="13">
    <location>
        <begin position="90"/>
        <end position="119"/>
    </location>
</feature>
<evidence type="ECO:0000256" key="5">
    <source>
        <dbReference type="ARBA" id="ARBA00022475"/>
    </source>
</evidence>
<feature type="transmembrane region" description="Helical" evidence="12">
    <location>
        <begin position="51"/>
        <end position="70"/>
    </location>
</feature>
<comment type="subcellular location">
    <subcellularLocation>
        <location evidence="1 12">Cell membrane</location>
        <topology evidence="1 12">Multi-pass membrane protein</topology>
    </subcellularLocation>
</comment>
<evidence type="ECO:0000256" key="7">
    <source>
        <dbReference type="ARBA" id="ARBA00022927"/>
    </source>
</evidence>
<keyword evidence="6 12" id="KW-0812">Transmembrane</keyword>
<dbReference type="GO" id="GO:0065002">
    <property type="term" value="P:intracellular protein transmembrane transport"/>
    <property type="evidence" value="ECO:0007669"/>
    <property type="project" value="TreeGrafter"/>
</dbReference>
<keyword evidence="9 12" id="KW-0811">Translocation</keyword>
<dbReference type="PRINTS" id="PR01651">
    <property type="entry name" value="SECGEXPORT"/>
</dbReference>
<comment type="similarity">
    <text evidence="2 12">Belongs to the SecG family.</text>
</comment>
<evidence type="ECO:0000313" key="14">
    <source>
        <dbReference type="EMBL" id="MCP1335798.1"/>
    </source>
</evidence>
<comment type="caution">
    <text evidence="14">The sequence shown here is derived from an EMBL/GenBank/DDBJ whole genome shotgun (WGS) entry which is preliminary data.</text>
</comment>
<dbReference type="Pfam" id="PF03840">
    <property type="entry name" value="SecG"/>
    <property type="match status" value="1"/>
</dbReference>
<dbReference type="NCBIfam" id="TIGR00810">
    <property type="entry name" value="secG"/>
    <property type="match status" value="1"/>
</dbReference>
<keyword evidence="7 12" id="KW-0653">Protein transport</keyword>
<dbReference type="PANTHER" id="PTHR34182">
    <property type="entry name" value="PROTEIN-EXPORT MEMBRANE PROTEIN SECG"/>
    <property type="match status" value="1"/>
</dbReference>
<sequence>MYQVLLIIHLVVTVFLVGVVLLQKSEGGALGIGGGGGMMTARGAGNVLTRTTAILAALFMALSLALTWIAGHSGSSSILDTAPITTPLTSEQLKGEAVGTQPSGDAPAAPSGPSVPATD</sequence>
<proteinExistence type="inferred from homology"/>
<dbReference type="Proteomes" id="UP001055804">
    <property type="component" value="Unassembled WGS sequence"/>
</dbReference>
<dbReference type="EMBL" id="JAMZFT010000001">
    <property type="protein sequence ID" value="MCP1335798.1"/>
    <property type="molecule type" value="Genomic_DNA"/>
</dbReference>
<evidence type="ECO:0000313" key="15">
    <source>
        <dbReference type="Proteomes" id="UP001055804"/>
    </source>
</evidence>
<name>A0A9J6PC37_9PROT</name>
<comment type="caution">
    <text evidence="12">Lacks conserved residue(s) required for the propagation of feature annotation.</text>
</comment>
<comment type="function">
    <text evidence="11 12">Involved in protein export. Participates in an early event of protein translocation.</text>
</comment>
<dbReference type="AlphaFoldDB" id="A0A9J6PC37"/>
<evidence type="ECO:0000256" key="12">
    <source>
        <dbReference type="RuleBase" id="RU365087"/>
    </source>
</evidence>
<evidence type="ECO:0000256" key="4">
    <source>
        <dbReference type="ARBA" id="ARBA00022448"/>
    </source>
</evidence>
<dbReference type="InterPro" id="IPR004692">
    <property type="entry name" value="SecG"/>
</dbReference>
<keyword evidence="4 12" id="KW-0813">Transport</keyword>
<accession>A0A9J6PC37</accession>
<dbReference type="GO" id="GO:0015450">
    <property type="term" value="F:protein-transporting ATPase activity"/>
    <property type="evidence" value="ECO:0007669"/>
    <property type="project" value="UniProtKB-UniRule"/>
</dbReference>
<keyword evidence="5 12" id="KW-1003">Cell membrane</keyword>
<evidence type="ECO:0000256" key="9">
    <source>
        <dbReference type="ARBA" id="ARBA00023010"/>
    </source>
</evidence>
<gene>
    <name evidence="14" type="primary">secG</name>
    <name evidence="14" type="ORF">NJQ99_05195</name>
</gene>
<protein>
    <recommendedName>
        <fullName evidence="3 12">Protein-export membrane protein SecG</fullName>
    </recommendedName>
</protein>
<keyword evidence="8 12" id="KW-1133">Transmembrane helix</keyword>
<dbReference type="GO" id="GO:0005886">
    <property type="term" value="C:plasma membrane"/>
    <property type="evidence" value="ECO:0007669"/>
    <property type="project" value="UniProtKB-SubCell"/>
</dbReference>
<evidence type="ECO:0000256" key="11">
    <source>
        <dbReference type="ARBA" id="ARBA00025182"/>
    </source>
</evidence>
<keyword evidence="15" id="KW-1185">Reference proteome</keyword>
<evidence type="ECO:0000256" key="10">
    <source>
        <dbReference type="ARBA" id="ARBA00023136"/>
    </source>
</evidence>
<evidence type="ECO:0000256" key="8">
    <source>
        <dbReference type="ARBA" id="ARBA00022989"/>
    </source>
</evidence>
<dbReference type="GO" id="GO:0043952">
    <property type="term" value="P:protein transport by the Sec complex"/>
    <property type="evidence" value="ECO:0007669"/>
    <property type="project" value="TreeGrafter"/>
</dbReference>
<reference evidence="14" key="1">
    <citation type="submission" date="2022-06" db="EMBL/GenBank/DDBJ databases">
        <title>Isolation and Genomics of Futiania mangrovii gen. nov., sp. nov., a Rare and Metabolically-versatile member in the Class Alphaproteobacteria.</title>
        <authorList>
            <person name="Liu L."/>
            <person name="Huang W.-C."/>
            <person name="Pan J."/>
            <person name="Li J."/>
            <person name="Huang Y."/>
            <person name="Du H."/>
            <person name="Liu Y."/>
            <person name="Li M."/>
        </authorList>
    </citation>
    <scope>NUCLEOTIDE SEQUENCE</scope>
    <source>
        <strain evidence="14">FT118</strain>
    </source>
</reference>
<evidence type="ECO:0000256" key="2">
    <source>
        <dbReference type="ARBA" id="ARBA00008445"/>
    </source>
</evidence>
<feature type="compositionally biased region" description="Low complexity" evidence="13">
    <location>
        <begin position="102"/>
        <end position="119"/>
    </location>
</feature>
<evidence type="ECO:0000256" key="3">
    <source>
        <dbReference type="ARBA" id="ARBA00017876"/>
    </source>
</evidence>
<dbReference type="PANTHER" id="PTHR34182:SF1">
    <property type="entry name" value="PROTEIN-EXPORT MEMBRANE PROTEIN SECG"/>
    <property type="match status" value="1"/>
</dbReference>
<organism evidence="14 15">
    <name type="scientific">Futiania mangrovi</name>
    <dbReference type="NCBI Taxonomy" id="2959716"/>
    <lineage>
        <taxon>Bacteria</taxon>
        <taxon>Pseudomonadati</taxon>
        <taxon>Pseudomonadota</taxon>
        <taxon>Alphaproteobacteria</taxon>
        <taxon>Futianiales</taxon>
        <taxon>Futianiaceae</taxon>
        <taxon>Futiania</taxon>
    </lineage>
</organism>
<evidence type="ECO:0000256" key="1">
    <source>
        <dbReference type="ARBA" id="ARBA00004651"/>
    </source>
</evidence>
<evidence type="ECO:0000256" key="13">
    <source>
        <dbReference type="SAM" id="MobiDB-lite"/>
    </source>
</evidence>
<dbReference type="RefSeq" id="WP_269331729.1">
    <property type="nucleotide sequence ID" value="NZ_JAMZFT010000001.1"/>
</dbReference>
<keyword evidence="10 12" id="KW-0472">Membrane</keyword>
<dbReference type="GO" id="GO:0009306">
    <property type="term" value="P:protein secretion"/>
    <property type="evidence" value="ECO:0007669"/>
    <property type="project" value="UniProtKB-UniRule"/>
</dbReference>